<sequence length="108" mass="11759">MFAGAHHQAFENSDFRAAGRDMYNGTTVNFNIIPPDPLNSISTTGARLLMESSRGSLVPTLTIHTPMIPNPQGSSSRKGWRLVRILRLLKPGASSSKQGQVEHSRSSN</sequence>
<evidence type="ECO:0000313" key="2">
    <source>
        <dbReference type="Proteomes" id="UP000298030"/>
    </source>
</evidence>
<comment type="caution">
    <text evidence="1">The sequence shown here is derived from an EMBL/GenBank/DDBJ whole genome shotgun (WGS) entry which is preliminary data.</text>
</comment>
<organism evidence="1 2">
    <name type="scientific">Coprinellus micaceus</name>
    <name type="common">Glistening ink-cap mushroom</name>
    <name type="synonym">Coprinus micaceus</name>
    <dbReference type="NCBI Taxonomy" id="71717"/>
    <lineage>
        <taxon>Eukaryota</taxon>
        <taxon>Fungi</taxon>
        <taxon>Dikarya</taxon>
        <taxon>Basidiomycota</taxon>
        <taxon>Agaricomycotina</taxon>
        <taxon>Agaricomycetes</taxon>
        <taxon>Agaricomycetidae</taxon>
        <taxon>Agaricales</taxon>
        <taxon>Agaricineae</taxon>
        <taxon>Psathyrellaceae</taxon>
        <taxon>Coprinellus</taxon>
    </lineage>
</organism>
<dbReference type="AlphaFoldDB" id="A0A4Y7TRU8"/>
<keyword evidence="2" id="KW-1185">Reference proteome</keyword>
<proteinExistence type="predicted"/>
<accession>A0A4Y7TRU8</accession>
<evidence type="ECO:0000313" key="1">
    <source>
        <dbReference type="EMBL" id="TEB36721.1"/>
    </source>
</evidence>
<gene>
    <name evidence="1" type="ORF">FA13DRAFT_1727078</name>
</gene>
<dbReference type="EMBL" id="QPFP01000005">
    <property type="protein sequence ID" value="TEB36721.1"/>
    <property type="molecule type" value="Genomic_DNA"/>
</dbReference>
<dbReference type="Proteomes" id="UP000298030">
    <property type="component" value="Unassembled WGS sequence"/>
</dbReference>
<name>A0A4Y7TRU8_COPMI</name>
<reference evidence="1 2" key="1">
    <citation type="journal article" date="2019" name="Nat. Ecol. Evol.">
        <title>Megaphylogeny resolves global patterns of mushroom evolution.</title>
        <authorList>
            <person name="Varga T."/>
            <person name="Krizsan K."/>
            <person name="Foldi C."/>
            <person name="Dima B."/>
            <person name="Sanchez-Garcia M."/>
            <person name="Sanchez-Ramirez S."/>
            <person name="Szollosi G.J."/>
            <person name="Szarkandi J.G."/>
            <person name="Papp V."/>
            <person name="Albert L."/>
            <person name="Andreopoulos W."/>
            <person name="Angelini C."/>
            <person name="Antonin V."/>
            <person name="Barry K.W."/>
            <person name="Bougher N.L."/>
            <person name="Buchanan P."/>
            <person name="Buyck B."/>
            <person name="Bense V."/>
            <person name="Catcheside P."/>
            <person name="Chovatia M."/>
            <person name="Cooper J."/>
            <person name="Damon W."/>
            <person name="Desjardin D."/>
            <person name="Finy P."/>
            <person name="Geml J."/>
            <person name="Haridas S."/>
            <person name="Hughes K."/>
            <person name="Justo A."/>
            <person name="Karasinski D."/>
            <person name="Kautmanova I."/>
            <person name="Kiss B."/>
            <person name="Kocsube S."/>
            <person name="Kotiranta H."/>
            <person name="LaButti K.M."/>
            <person name="Lechner B.E."/>
            <person name="Liimatainen K."/>
            <person name="Lipzen A."/>
            <person name="Lukacs Z."/>
            <person name="Mihaltcheva S."/>
            <person name="Morgado L.N."/>
            <person name="Niskanen T."/>
            <person name="Noordeloos M.E."/>
            <person name="Ohm R.A."/>
            <person name="Ortiz-Santana B."/>
            <person name="Ovrebo C."/>
            <person name="Racz N."/>
            <person name="Riley R."/>
            <person name="Savchenko A."/>
            <person name="Shiryaev A."/>
            <person name="Soop K."/>
            <person name="Spirin V."/>
            <person name="Szebenyi C."/>
            <person name="Tomsovsky M."/>
            <person name="Tulloss R.E."/>
            <person name="Uehling J."/>
            <person name="Grigoriev I.V."/>
            <person name="Vagvolgyi C."/>
            <person name="Papp T."/>
            <person name="Martin F.M."/>
            <person name="Miettinen O."/>
            <person name="Hibbett D.S."/>
            <person name="Nagy L.G."/>
        </authorList>
    </citation>
    <scope>NUCLEOTIDE SEQUENCE [LARGE SCALE GENOMIC DNA]</scope>
    <source>
        <strain evidence="1 2">FP101781</strain>
    </source>
</reference>
<protein>
    <submittedName>
        <fullName evidence="1">Uncharacterized protein</fullName>
    </submittedName>
</protein>